<keyword evidence="3 7" id="KW-0472">Membrane</keyword>
<dbReference type="InterPro" id="IPR004089">
    <property type="entry name" value="MCPsignal_dom"/>
</dbReference>
<feature type="domain" description="HAMP" evidence="9">
    <location>
        <begin position="202"/>
        <end position="255"/>
    </location>
</feature>
<evidence type="ECO:0000256" key="3">
    <source>
        <dbReference type="ARBA" id="ARBA00023136"/>
    </source>
</evidence>
<feature type="transmembrane region" description="Helical" evidence="7">
    <location>
        <begin position="179"/>
        <end position="201"/>
    </location>
</feature>
<comment type="caution">
    <text evidence="10">The sequence shown here is derived from an EMBL/GenBank/DDBJ whole genome shotgun (WGS) entry which is preliminary data.</text>
</comment>
<dbReference type="AlphaFoldDB" id="A0A8J2XH27"/>
<dbReference type="GO" id="GO:0007165">
    <property type="term" value="P:signal transduction"/>
    <property type="evidence" value="ECO:0007669"/>
    <property type="project" value="UniProtKB-KW"/>
</dbReference>
<dbReference type="SUPFAM" id="SSF58104">
    <property type="entry name" value="Methyl-accepting chemotaxis protein (MCP) signaling domain"/>
    <property type="match status" value="1"/>
</dbReference>
<evidence type="ECO:0000256" key="5">
    <source>
        <dbReference type="ARBA" id="ARBA00029447"/>
    </source>
</evidence>
<comment type="similarity">
    <text evidence="5">Belongs to the methyl-accepting chemotaxis (MCP) protein family.</text>
</comment>
<name>A0A8J2XH27_9BACI</name>
<evidence type="ECO:0000259" key="9">
    <source>
        <dbReference type="PROSITE" id="PS50885"/>
    </source>
</evidence>
<accession>A0A8J2XH27</accession>
<dbReference type="PROSITE" id="PS50885">
    <property type="entry name" value="HAMP"/>
    <property type="match status" value="1"/>
</dbReference>
<comment type="subcellular location">
    <subcellularLocation>
        <location evidence="1">Cell membrane</location>
    </subcellularLocation>
</comment>
<keyword evidence="7" id="KW-0812">Transmembrane</keyword>
<reference evidence="10" key="1">
    <citation type="journal article" date="2014" name="Int. J. Syst. Evol. Microbiol.">
        <title>Complete genome sequence of Corynebacterium casei LMG S-19264T (=DSM 44701T), isolated from a smear-ripened cheese.</title>
        <authorList>
            <consortium name="US DOE Joint Genome Institute (JGI-PGF)"/>
            <person name="Walter F."/>
            <person name="Albersmeier A."/>
            <person name="Kalinowski J."/>
            <person name="Ruckert C."/>
        </authorList>
    </citation>
    <scope>NUCLEOTIDE SEQUENCE</scope>
    <source>
        <strain evidence="10">CGMCC 1.12360</strain>
    </source>
</reference>
<protein>
    <recommendedName>
        <fullName evidence="12">Methyl-accepting chemotaxis protein</fullName>
    </recommendedName>
</protein>
<proteinExistence type="inferred from homology"/>
<dbReference type="RefSeq" id="WP_188393024.1">
    <property type="nucleotide sequence ID" value="NZ_BMEV01000066.1"/>
</dbReference>
<dbReference type="PROSITE" id="PS50111">
    <property type="entry name" value="CHEMOTAXIS_TRANSDUC_2"/>
    <property type="match status" value="1"/>
</dbReference>
<evidence type="ECO:0008006" key="12">
    <source>
        <dbReference type="Google" id="ProtNLM"/>
    </source>
</evidence>
<evidence type="ECO:0000256" key="4">
    <source>
        <dbReference type="ARBA" id="ARBA00023224"/>
    </source>
</evidence>
<sequence length="559" mass="62445">MKRLFHQILIKSGLRTRLLIPFLIFLTASVVTAGYSSYYQAKDIALDSNTQRLEREVQLMGYIAENLHFLYVSDPDYFEQQLNANIRTQQSQLDRDGVESEFFYINNNEAIAFPVSEGKIPAIPETVIKQISNLKEGQIFENIAGTDYTITFQPMEEIGGIYVLLVPTNSFMAPVQQMGMTNIIIAIVSIAVSALLIILFVKTLTKPLTVLRNTMREVRNGNIQKTPSMKTTIPEYISLTKSYDAMIQHLQTLLQQMKQTTDKLDATGTELTKASESTLQSGKDLMDSIEVVKNGAEQTAASSEQSVHHYLALKEKTAVMFHDMETIFASSEKMIGSAQNGDQKIRELISTFHSFKADFDHLAKVVQQTNDYSKSISKLVNVIQGIAKQTKLLALNASIEAARAGESGKGFTVVALEVRKLAEQSGTAAKEITDSISEMERITYKATAEFERLMKKSNGNIETANMAKFSFDELMKGIAEVNGELNKIKKHLHQVRELIPVLEKTSEEFSSTSQETLASTEEMLASSEQQYIQTKNTYEIGLNLTDIAKTLAKLTNKFN</sequence>
<dbReference type="EMBL" id="BMEV01000066">
    <property type="protein sequence ID" value="GFZ86275.1"/>
    <property type="molecule type" value="Genomic_DNA"/>
</dbReference>
<evidence type="ECO:0000256" key="6">
    <source>
        <dbReference type="PROSITE-ProRule" id="PRU00284"/>
    </source>
</evidence>
<evidence type="ECO:0000256" key="1">
    <source>
        <dbReference type="ARBA" id="ARBA00004236"/>
    </source>
</evidence>
<feature type="domain" description="Methyl-accepting transducer" evidence="8">
    <location>
        <begin position="274"/>
        <end position="524"/>
    </location>
</feature>
<dbReference type="SMART" id="SM00283">
    <property type="entry name" value="MA"/>
    <property type="match status" value="1"/>
</dbReference>
<keyword evidence="4 6" id="KW-0807">Transducer</keyword>
<dbReference type="Gene3D" id="1.10.287.950">
    <property type="entry name" value="Methyl-accepting chemotaxis protein"/>
    <property type="match status" value="1"/>
</dbReference>
<dbReference type="SMART" id="SM00304">
    <property type="entry name" value="HAMP"/>
    <property type="match status" value="1"/>
</dbReference>
<evidence type="ECO:0000256" key="7">
    <source>
        <dbReference type="SAM" id="Phobius"/>
    </source>
</evidence>
<dbReference type="PANTHER" id="PTHR32089:SF112">
    <property type="entry name" value="LYSOZYME-LIKE PROTEIN-RELATED"/>
    <property type="match status" value="1"/>
</dbReference>
<reference evidence="10" key="2">
    <citation type="submission" date="2020-09" db="EMBL/GenBank/DDBJ databases">
        <authorList>
            <person name="Sun Q."/>
            <person name="Zhou Y."/>
        </authorList>
    </citation>
    <scope>NUCLEOTIDE SEQUENCE</scope>
    <source>
        <strain evidence="10">CGMCC 1.12360</strain>
    </source>
</reference>
<gene>
    <name evidence="10" type="ORF">GCM10010978_27790</name>
</gene>
<dbReference type="Pfam" id="PF00015">
    <property type="entry name" value="MCPsignal"/>
    <property type="match status" value="1"/>
</dbReference>
<keyword evidence="7" id="KW-1133">Transmembrane helix</keyword>
<keyword evidence="11" id="KW-1185">Reference proteome</keyword>
<dbReference type="InterPro" id="IPR003660">
    <property type="entry name" value="HAMP_dom"/>
</dbReference>
<dbReference type="Proteomes" id="UP000602050">
    <property type="component" value="Unassembled WGS sequence"/>
</dbReference>
<evidence type="ECO:0000256" key="2">
    <source>
        <dbReference type="ARBA" id="ARBA00022475"/>
    </source>
</evidence>
<evidence type="ECO:0000313" key="10">
    <source>
        <dbReference type="EMBL" id="GFZ86275.1"/>
    </source>
</evidence>
<organism evidence="10 11">
    <name type="scientific">Compostibacillus humi</name>
    <dbReference type="NCBI Taxonomy" id="1245525"/>
    <lineage>
        <taxon>Bacteria</taxon>
        <taxon>Bacillati</taxon>
        <taxon>Bacillota</taxon>
        <taxon>Bacilli</taxon>
        <taxon>Bacillales</taxon>
        <taxon>Bacillaceae</taxon>
        <taxon>Compostibacillus</taxon>
    </lineage>
</organism>
<evidence type="ECO:0000259" key="8">
    <source>
        <dbReference type="PROSITE" id="PS50111"/>
    </source>
</evidence>
<evidence type="ECO:0000313" key="11">
    <source>
        <dbReference type="Proteomes" id="UP000602050"/>
    </source>
</evidence>
<dbReference type="GO" id="GO:0005886">
    <property type="term" value="C:plasma membrane"/>
    <property type="evidence" value="ECO:0007669"/>
    <property type="project" value="UniProtKB-SubCell"/>
</dbReference>
<dbReference type="PANTHER" id="PTHR32089">
    <property type="entry name" value="METHYL-ACCEPTING CHEMOTAXIS PROTEIN MCPB"/>
    <property type="match status" value="1"/>
</dbReference>
<keyword evidence="2" id="KW-1003">Cell membrane</keyword>